<evidence type="ECO:0000313" key="1">
    <source>
        <dbReference type="EMBL" id="QGH71885.1"/>
    </source>
</evidence>
<proteinExistence type="predicted"/>
<keyword evidence="2" id="KW-1185">Reference proteome</keyword>
<evidence type="ECO:0000313" key="2">
    <source>
        <dbReference type="Proteomes" id="UP000464669"/>
    </source>
</evidence>
<reference evidence="1 2" key="1">
    <citation type="submission" date="2019-11" db="EMBL/GenBank/DDBJ databases">
        <authorList>
            <person name="Lewis R."/>
            <person name="Clooney A.G."/>
            <person name="Stockdale S.R."/>
            <person name="Buttimer C."/>
            <person name="Draper L.A."/>
            <person name="Ross R.P."/>
            <person name="Hill C."/>
        </authorList>
    </citation>
    <scope>NUCLEOTIDE SEQUENCE [LARGE SCALE GENOMIC DNA]</scope>
</reference>
<organism evidence="1 2">
    <name type="scientific">Klebsiella phage N1M2</name>
    <dbReference type="NCBI Taxonomy" id="2664939"/>
    <lineage>
        <taxon>Viruses</taxon>
        <taxon>Duplodnaviria</taxon>
        <taxon>Heunggongvirae</taxon>
        <taxon>Uroviricota</taxon>
        <taxon>Caudoviricetes</taxon>
        <taxon>Chimalliviridae</taxon>
        <taxon>Nimduovirus</taxon>
        <taxon>Nimduovirus N1M2</taxon>
    </lineage>
</organism>
<dbReference type="Proteomes" id="UP000464669">
    <property type="component" value="Segment"/>
</dbReference>
<dbReference type="EMBL" id="MN642089">
    <property type="protein sequence ID" value="QGH71885.1"/>
    <property type="molecule type" value="Genomic_DNA"/>
</dbReference>
<accession>A0A6B7ZEQ1</accession>
<sequence length="77" mass="9054">MDKLPNRFPNGIESFKMHFLNYLDNHNLQQGYPYNLVEDFPIRVLNSLRILKLAGCIKGYDIDDRGIISYCEEDEDD</sequence>
<protein>
    <submittedName>
        <fullName evidence="1">Leucine-rich repeat protein</fullName>
    </submittedName>
</protein>
<name>A0A6B7ZEQ1_9CAUD</name>
<gene>
    <name evidence="1" type="ORF">N1M2_22</name>
</gene>